<organism evidence="3 4">
    <name type="scientific">Nitrospira tepida</name>
    <dbReference type="NCBI Taxonomy" id="2973512"/>
    <lineage>
        <taxon>Bacteria</taxon>
        <taxon>Pseudomonadati</taxon>
        <taxon>Nitrospirota</taxon>
        <taxon>Nitrospiria</taxon>
        <taxon>Nitrospirales</taxon>
        <taxon>Nitrospiraceae</taxon>
        <taxon>Nitrospira</taxon>
    </lineage>
</organism>
<sequence>MPRTDHRPTRFTFSEVFTLSLYGLVLWVYGAPIAIIKGNVTSYVASGLPRGLPTSLSSPRSTTTATKARIPTR</sequence>
<feature type="transmembrane region" description="Helical" evidence="2">
    <location>
        <begin position="12"/>
        <end position="30"/>
    </location>
</feature>
<feature type="region of interest" description="Disordered" evidence="1">
    <location>
        <begin position="50"/>
        <end position="73"/>
    </location>
</feature>
<protein>
    <submittedName>
        <fullName evidence="3">Uncharacterized protein</fullName>
    </submittedName>
</protein>
<evidence type="ECO:0000313" key="3">
    <source>
        <dbReference type="EMBL" id="CAI4029905.1"/>
    </source>
</evidence>
<keyword evidence="2" id="KW-0472">Membrane</keyword>
<keyword evidence="2" id="KW-0812">Transmembrane</keyword>
<gene>
    <name evidence="3" type="ORF">DNFV4_00325</name>
</gene>
<accession>A0AA86MVS2</accession>
<feature type="compositionally biased region" description="Low complexity" evidence="1">
    <location>
        <begin position="50"/>
        <end position="64"/>
    </location>
</feature>
<dbReference type="AlphaFoldDB" id="A0AA86MVS2"/>
<dbReference type="KEGG" id="nti:DNFV4_00325"/>
<name>A0AA86MVS2_9BACT</name>
<dbReference type="EMBL" id="OX365700">
    <property type="protein sequence ID" value="CAI4029905.1"/>
    <property type="molecule type" value="Genomic_DNA"/>
</dbReference>
<evidence type="ECO:0000313" key="4">
    <source>
        <dbReference type="Proteomes" id="UP001179121"/>
    </source>
</evidence>
<dbReference type="Proteomes" id="UP001179121">
    <property type="component" value="Chromosome"/>
</dbReference>
<keyword evidence="4" id="KW-1185">Reference proteome</keyword>
<evidence type="ECO:0000256" key="2">
    <source>
        <dbReference type="SAM" id="Phobius"/>
    </source>
</evidence>
<evidence type="ECO:0000256" key="1">
    <source>
        <dbReference type="SAM" id="MobiDB-lite"/>
    </source>
</evidence>
<reference evidence="3" key="1">
    <citation type="submission" date="2022-10" db="EMBL/GenBank/DDBJ databases">
        <authorList>
            <person name="Koch H."/>
        </authorList>
    </citation>
    <scope>NUCLEOTIDE SEQUENCE</scope>
    <source>
        <strain evidence="3">DNF</strain>
    </source>
</reference>
<proteinExistence type="predicted"/>
<keyword evidence="2" id="KW-1133">Transmembrane helix</keyword>